<dbReference type="InterPro" id="IPR007820">
    <property type="entry name" value="AbrB_fam"/>
</dbReference>
<protein>
    <submittedName>
        <fullName evidence="2">AbrB family transcriptional regulator</fullName>
    </submittedName>
</protein>
<dbReference type="PANTHER" id="PTHR38457">
    <property type="entry name" value="REGULATOR ABRB-RELATED"/>
    <property type="match status" value="1"/>
</dbReference>
<reference evidence="2 3" key="1">
    <citation type="journal article" date="2010" name="Int. J. Syst. Evol. Microbiol.">
        <title>Bacillus horneckiae sp. nov., isolated from a spacecraft-assembly clean room.</title>
        <authorList>
            <person name="Vaishampayan P."/>
            <person name="Probst A."/>
            <person name="Krishnamurthi S."/>
            <person name="Ghosh S."/>
            <person name="Osman S."/>
            <person name="McDowall A."/>
            <person name="Ruckmani A."/>
            <person name="Mayilraj S."/>
            <person name="Venkateswaran K."/>
        </authorList>
    </citation>
    <scope>NUCLEOTIDE SEQUENCE [LARGE SCALE GENOMIC DNA]</scope>
    <source>
        <strain evidence="3">1PO1SC</strain>
    </source>
</reference>
<feature type="transmembrane region" description="Helical" evidence="1">
    <location>
        <begin position="211"/>
        <end position="229"/>
    </location>
</feature>
<name>A0A2N0ZHQ2_9BACI</name>
<dbReference type="PANTHER" id="PTHR38457:SF1">
    <property type="entry name" value="REGULATOR ABRB-RELATED"/>
    <property type="match status" value="1"/>
</dbReference>
<dbReference type="EMBL" id="PISD01000019">
    <property type="protein sequence ID" value="PKG29049.1"/>
    <property type="molecule type" value="Genomic_DNA"/>
</dbReference>
<proteinExistence type="predicted"/>
<dbReference type="RefSeq" id="WP_066198861.1">
    <property type="nucleotide sequence ID" value="NZ_JARMMB010000010.1"/>
</dbReference>
<sequence length="358" mass="39233">MNKQKLLSLVFAFLLAATGGLIFHLLHIPVAWLLGSIASIMIFSLITKKELYWPPFLRNLGIVIIGYSMGLSLTKEALIFISHQLPSMFIMTVLIILFSAMTALLISKFTGINYPSVLIGSIPGGLSQMMILAEETKGVNVTVVTFLQVIRLIMIIFLVPVLIFGPIFGESQSYVTEAAAPTWNGLYPNIILFIMTAIFLSIIFKKMQAPTPFLLGPIIGTAILGLIGFNGPELPIGLLDLSQILIGVNIGLMMHPENLDHKVRLIGLATLFSTLLIFGSLLLSYLLSTFFHFSAATSFLSLSPGGMDQMAIIAHEVGADLSVITGYQLFRLFFIFFAVPPLLKWVFKTTSKVSRSSE</sequence>
<evidence type="ECO:0000313" key="3">
    <source>
        <dbReference type="Proteomes" id="UP000233343"/>
    </source>
</evidence>
<feature type="transmembrane region" description="Helical" evidence="1">
    <location>
        <begin position="30"/>
        <end position="47"/>
    </location>
</feature>
<gene>
    <name evidence="2" type="ORF">CWS20_09785</name>
</gene>
<feature type="transmembrane region" description="Helical" evidence="1">
    <location>
        <begin position="139"/>
        <end position="165"/>
    </location>
</feature>
<dbReference type="PIRSF" id="PIRSF038991">
    <property type="entry name" value="Protein_AbrB"/>
    <property type="match status" value="1"/>
</dbReference>
<dbReference type="AlphaFoldDB" id="A0A2N0ZHQ2"/>
<feature type="transmembrane region" description="Helical" evidence="1">
    <location>
        <begin position="87"/>
        <end position="106"/>
    </location>
</feature>
<evidence type="ECO:0000313" key="2">
    <source>
        <dbReference type="EMBL" id="PKG29049.1"/>
    </source>
</evidence>
<feature type="transmembrane region" description="Helical" evidence="1">
    <location>
        <begin position="265"/>
        <end position="287"/>
    </location>
</feature>
<dbReference type="GO" id="GO:0010468">
    <property type="term" value="P:regulation of gene expression"/>
    <property type="evidence" value="ECO:0007669"/>
    <property type="project" value="InterPro"/>
</dbReference>
<keyword evidence="1" id="KW-0812">Transmembrane</keyword>
<comment type="caution">
    <text evidence="2">The sequence shown here is derived from an EMBL/GenBank/DDBJ whole genome shotgun (WGS) entry which is preliminary data.</text>
</comment>
<feature type="transmembrane region" description="Helical" evidence="1">
    <location>
        <begin position="185"/>
        <end position="204"/>
    </location>
</feature>
<dbReference type="Pfam" id="PF05145">
    <property type="entry name" value="AbrB"/>
    <property type="match status" value="1"/>
</dbReference>
<feature type="transmembrane region" description="Helical" evidence="1">
    <location>
        <begin position="235"/>
        <end position="253"/>
    </location>
</feature>
<evidence type="ECO:0000256" key="1">
    <source>
        <dbReference type="SAM" id="Phobius"/>
    </source>
</evidence>
<keyword evidence="1" id="KW-1133">Transmembrane helix</keyword>
<dbReference type="GO" id="GO:0016020">
    <property type="term" value="C:membrane"/>
    <property type="evidence" value="ECO:0007669"/>
    <property type="project" value="InterPro"/>
</dbReference>
<dbReference type="NCBIfam" id="TIGR03082">
    <property type="entry name" value="Gneg_AbrB_dup"/>
    <property type="match status" value="2"/>
</dbReference>
<feature type="transmembrane region" description="Helical" evidence="1">
    <location>
        <begin position="59"/>
        <end position="81"/>
    </location>
</feature>
<accession>A0A2N0ZHQ2</accession>
<dbReference type="Proteomes" id="UP000233343">
    <property type="component" value="Unassembled WGS sequence"/>
</dbReference>
<keyword evidence="1" id="KW-0472">Membrane</keyword>
<feature type="transmembrane region" description="Helical" evidence="1">
    <location>
        <begin position="329"/>
        <end position="347"/>
    </location>
</feature>
<organism evidence="2 3">
    <name type="scientific">Cytobacillus horneckiae</name>
    <dbReference type="NCBI Taxonomy" id="549687"/>
    <lineage>
        <taxon>Bacteria</taxon>
        <taxon>Bacillati</taxon>
        <taxon>Bacillota</taxon>
        <taxon>Bacilli</taxon>
        <taxon>Bacillales</taxon>
        <taxon>Bacillaceae</taxon>
        <taxon>Cytobacillus</taxon>
    </lineage>
</organism>
<keyword evidence="3" id="KW-1185">Reference proteome</keyword>
<dbReference type="InterPro" id="IPR017516">
    <property type="entry name" value="AbrB_dup"/>
</dbReference>